<feature type="compositionally biased region" description="Low complexity" evidence="5">
    <location>
        <begin position="31"/>
        <end position="42"/>
    </location>
</feature>
<dbReference type="HOGENOM" id="CLU_001136_3_1_1"/>
<dbReference type="GO" id="GO:0005737">
    <property type="term" value="C:cytoplasm"/>
    <property type="evidence" value="ECO:0007669"/>
    <property type="project" value="TreeGrafter"/>
</dbReference>
<feature type="region of interest" description="Disordered" evidence="5">
    <location>
        <begin position="958"/>
        <end position="985"/>
    </location>
</feature>
<dbReference type="GO" id="GO:0010506">
    <property type="term" value="P:regulation of autophagy"/>
    <property type="evidence" value="ECO:0007669"/>
    <property type="project" value="TreeGrafter"/>
</dbReference>
<dbReference type="SUPFAM" id="SSF50978">
    <property type="entry name" value="WD40 repeat-like"/>
    <property type="match status" value="1"/>
</dbReference>
<dbReference type="GO" id="GO:0031929">
    <property type="term" value="P:TOR signaling"/>
    <property type="evidence" value="ECO:0007669"/>
    <property type="project" value="InterPro"/>
</dbReference>
<reference evidence="7 8" key="1">
    <citation type="journal article" date="2012" name="Science">
        <title>The Paleozoic origin of enzymatic lignin decomposition reconstructed from 31 fungal genomes.</title>
        <authorList>
            <person name="Floudas D."/>
            <person name="Binder M."/>
            <person name="Riley R."/>
            <person name="Barry K."/>
            <person name="Blanchette R.A."/>
            <person name="Henrissat B."/>
            <person name="Martinez A.T."/>
            <person name="Otillar R."/>
            <person name="Spatafora J.W."/>
            <person name="Yadav J.S."/>
            <person name="Aerts A."/>
            <person name="Benoit I."/>
            <person name="Boyd A."/>
            <person name="Carlson A."/>
            <person name="Copeland A."/>
            <person name="Coutinho P.M."/>
            <person name="de Vries R.P."/>
            <person name="Ferreira P."/>
            <person name="Findley K."/>
            <person name="Foster B."/>
            <person name="Gaskell J."/>
            <person name="Glotzer D."/>
            <person name="Gorecki P."/>
            <person name="Heitman J."/>
            <person name="Hesse C."/>
            <person name="Hori C."/>
            <person name="Igarashi K."/>
            <person name="Jurgens J.A."/>
            <person name="Kallen N."/>
            <person name="Kersten P."/>
            <person name="Kohler A."/>
            <person name="Kuees U."/>
            <person name="Kumar T.K.A."/>
            <person name="Kuo A."/>
            <person name="LaButti K."/>
            <person name="Larrondo L.F."/>
            <person name="Lindquist E."/>
            <person name="Ling A."/>
            <person name="Lombard V."/>
            <person name="Lucas S."/>
            <person name="Lundell T."/>
            <person name="Martin R."/>
            <person name="McLaughlin D.J."/>
            <person name="Morgenstern I."/>
            <person name="Morin E."/>
            <person name="Murat C."/>
            <person name="Nagy L.G."/>
            <person name="Nolan M."/>
            <person name="Ohm R.A."/>
            <person name="Patyshakuliyeva A."/>
            <person name="Rokas A."/>
            <person name="Ruiz-Duenas F.J."/>
            <person name="Sabat G."/>
            <person name="Salamov A."/>
            <person name="Samejima M."/>
            <person name="Schmutz J."/>
            <person name="Slot J.C."/>
            <person name="St John F."/>
            <person name="Stenlid J."/>
            <person name="Sun H."/>
            <person name="Sun S."/>
            <person name="Syed K."/>
            <person name="Tsang A."/>
            <person name="Wiebenga A."/>
            <person name="Young D."/>
            <person name="Pisabarro A."/>
            <person name="Eastwood D.C."/>
            <person name="Martin F."/>
            <person name="Cullen D."/>
            <person name="Grigoriev I.V."/>
            <person name="Hibbett D.S."/>
        </authorList>
    </citation>
    <scope>NUCLEOTIDE SEQUENCE [LARGE SCALE GENOMIC DNA]</scope>
    <source>
        <strain evidence="7 8">DJM-731 SS1</strain>
    </source>
</reference>
<gene>
    <name evidence="7" type="ORF">DACRYDRAFT_23572</name>
</gene>
<evidence type="ECO:0000256" key="4">
    <source>
        <dbReference type="PROSITE-ProRule" id="PRU00221"/>
    </source>
</evidence>
<feature type="region of interest" description="Disordered" evidence="5">
    <location>
        <begin position="1088"/>
        <end position="1118"/>
    </location>
</feature>
<dbReference type="InterPro" id="IPR016024">
    <property type="entry name" value="ARM-type_fold"/>
</dbReference>
<dbReference type="GO" id="GO:0030674">
    <property type="term" value="F:protein-macromolecule adaptor activity"/>
    <property type="evidence" value="ECO:0007669"/>
    <property type="project" value="TreeGrafter"/>
</dbReference>
<feature type="compositionally biased region" description="Polar residues" evidence="5">
    <location>
        <begin position="16"/>
        <end position="25"/>
    </location>
</feature>
<dbReference type="InterPro" id="IPR011989">
    <property type="entry name" value="ARM-like"/>
</dbReference>
<dbReference type="Gene3D" id="2.130.10.10">
    <property type="entry name" value="YVTN repeat-like/Quinoprotein amine dehydrogenase"/>
    <property type="match status" value="1"/>
</dbReference>
<dbReference type="GO" id="GO:0009267">
    <property type="term" value="P:cellular response to starvation"/>
    <property type="evidence" value="ECO:0007669"/>
    <property type="project" value="TreeGrafter"/>
</dbReference>
<dbReference type="InterPro" id="IPR004083">
    <property type="entry name" value="Raptor"/>
</dbReference>
<evidence type="ECO:0000259" key="6">
    <source>
        <dbReference type="SMART" id="SM01302"/>
    </source>
</evidence>
<evidence type="ECO:0000313" key="8">
    <source>
        <dbReference type="Proteomes" id="UP000030653"/>
    </source>
</evidence>
<protein>
    <recommendedName>
        <fullName evidence="6">Raptor N-terminal CASPase-like domain-containing protein</fullName>
    </recommendedName>
</protein>
<dbReference type="SMART" id="SM00320">
    <property type="entry name" value="WD40"/>
    <property type="match status" value="5"/>
</dbReference>
<sequence length="1563" mass="175606">MANHKTAFREEENSYLRPTNSQRVYTESHRSSYSGSGGSQMSTAQGQEENVEVVVEEEEGVVVLTLTPYFFSKRHLTCGIPAGPPPRTSQNWRSREKLKTTNACLLVCLNIGVEPPDVVKTSPHARLECWIDPFKLQPSRALDHIGKNLQQQFMTLNPRLRYKPCLDPTHDDIKKFCSILRKTAKDERALLYYNGHGVPKPTPSGEIWAFNAKYTQYIPVALAELQQWVGEPTIFVWDCSAAGNVVTNYLRVYEERKRSANGRGSNESLKQDPEADESFYSSIHLAACDANETLPMTPDLPADIFTSCLTSPIEMALRFFVMQNVLPTDVTMEMVEYLPGDLKDRRSPLGELNWIFTSITDTIAWTTFSRQQFLGLFRHDLMIAALFRNFLLAERVMKQYQCTPTSYPLLPPTNHHPMWETWDLAVEGCLAQIPSLMNGIIRPPSPADFDPMMSPEPLNRHQELPENATYHYVNSPFFAEHLTAFEVWLQRGGSNAPSWDERASIANPHPRRPPEELPILLQVLLAQAHRLRALVLLSQFVDLGPWAVEYSLVIGVYPYAQRLLQSPSNELKPVLVFIWARIIAVEPSCQADLVKDGLYYFAQILNPDEDDRYVDDKASVIPNGPEHRAMCAFICAMVARNYPQGQEACLRETVVDSCFARLDEEDYLTKQWCLLCIAAIWECNDNAKAYAVTEDTIRKVVDLRYDDSAEVRAAAVFTMGVFLGCTMDESGRLLVEPGIPSLGREGKYAEKVAGGGSGAAIPMAEKEQRIMEISLAIEMLLAAKEDASPLVRKEATIMISAVIKEWRGWAVLAAWVYFEEDRAWRLGQVDSKGDSPIRQALDEWLNGEEMDYDEDPDMPEEKEALLRNFSLIVATLFEFSVDDNKCVSEPASKVIDYIICLLFRSPFCSLPFSTFNMPLLPIPEHASKISKVPPIQVPTRGSRISALVGSDGSSIHGLSLSRLSPNEPLPEHPEEDNGIVSNTLRRTASIASTLRSLYTMSRKKEPQPQTNGKSNHDRVATAPNTPPPKTVKPRPSSFYFPQSPGGSPPSSGASPSSTPSPNENHPRSRNVVAIISSVVQDDMERLRHRRRQQEPYSPGASSRSHSPASSDRYTDDDSASFASQIRLSPNDELKHKMPLSSPFFDWSMEYYREPQMKRPENEEPGSVQYNDQMHRKLRNEQMIIKAVHEAEDAGDHPWDRSISYLNNQAAPLNLKFHQFETHMGMTNEADIIHIWDWQNRKRLTRFSNGNPKGTGITSLHFINEDVIGMVLTTSSDGVARIHRDYHEQNSVSLISAFRAVPDIIPSPHGSGIISEWQQTYGTLIAGGDSNFVRVWNCGKEVMISNIPTSEASCVTSLSLDYESGTQFVAGFGDGTMAVFDFRLRPEDAAVASFARHRSWLQKVQWNRRASREILSASVDGEVRLWDLRAPDWSVADWRLHRQGLSSFAMHDNAPVFASLSQVAPAAFRTQTLQVQALSGTHATTLSRLAVPTNLYQPPVSTSLSPFIPFTGSVTFHRNEMMYAVGGVDGTIRLLGLNSPMREKVEWYDEGEFPPYVDWNTIRS</sequence>
<dbReference type="InterPro" id="IPR001680">
    <property type="entry name" value="WD40_rpt"/>
</dbReference>
<dbReference type="PROSITE" id="PS50294">
    <property type="entry name" value="WD_REPEATS_REGION"/>
    <property type="match status" value="1"/>
</dbReference>
<dbReference type="GO" id="GO:0030307">
    <property type="term" value="P:positive regulation of cell growth"/>
    <property type="evidence" value="ECO:0007669"/>
    <property type="project" value="TreeGrafter"/>
</dbReference>
<dbReference type="PRINTS" id="PR01547">
    <property type="entry name" value="YEAST176DUF"/>
</dbReference>
<dbReference type="InterPro" id="IPR015943">
    <property type="entry name" value="WD40/YVTN_repeat-like_dom_sf"/>
</dbReference>
<dbReference type="Pfam" id="PF14538">
    <property type="entry name" value="Raptor_N"/>
    <property type="match status" value="1"/>
</dbReference>
<dbReference type="PROSITE" id="PS00678">
    <property type="entry name" value="WD_REPEATS_1"/>
    <property type="match status" value="1"/>
</dbReference>
<keyword evidence="8" id="KW-1185">Reference proteome</keyword>
<dbReference type="SMART" id="SM01302">
    <property type="entry name" value="Raptor_N"/>
    <property type="match status" value="1"/>
</dbReference>
<comment type="similarity">
    <text evidence="1">Belongs to the WD repeat RAPTOR family.</text>
</comment>
<feature type="region of interest" description="Disordered" evidence="5">
    <location>
        <begin position="1000"/>
        <end position="1068"/>
    </location>
</feature>
<name>M5G8F9_DACPD</name>
<accession>M5G8F9</accession>
<dbReference type="EMBL" id="JH795868">
    <property type="protein sequence ID" value="EJU00048.1"/>
    <property type="molecule type" value="Genomic_DNA"/>
</dbReference>
<dbReference type="Gene3D" id="1.25.10.10">
    <property type="entry name" value="Leucine-rich Repeat Variant"/>
    <property type="match status" value="1"/>
</dbReference>
<dbReference type="InterPro" id="IPR029347">
    <property type="entry name" value="Raptor_N"/>
</dbReference>
<feature type="compositionally biased region" description="Low complexity" evidence="5">
    <location>
        <begin position="1035"/>
        <end position="1061"/>
    </location>
</feature>
<keyword evidence="2 4" id="KW-0853">WD repeat</keyword>
<dbReference type="SUPFAM" id="SSF48371">
    <property type="entry name" value="ARM repeat"/>
    <property type="match status" value="1"/>
</dbReference>
<organism evidence="7 8">
    <name type="scientific">Dacryopinax primogenitus (strain DJM 731)</name>
    <name type="common">Brown rot fungus</name>
    <dbReference type="NCBI Taxonomy" id="1858805"/>
    <lineage>
        <taxon>Eukaryota</taxon>
        <taxon>Fungi</taxon>
        <taxon>Dikarya</taxon>
        <taxon>Basidiomycota</taxon>
        <taxon>Agaricomycotina</taxon>
        <taxon>Dacrymycetes</taxon>
        <taxon>Dacrymycetales</taxon>
        <taxon>Dacrymycetaceae</taxon>
        <taxon>Dacryopinax</taxon>
    </lineage>
</organism>
<feature type="repeat" description="WD" evidence="4">
    <location>
        <begin position="1393"/>
        <end position="1428"/>
    </location>
</feature>
<evidence type="ECO:0000256" key="3">
    <source>
        <dbReference type="ARBA" id="ARBA00022737"/>
    </source>
</evidence>
<evidence type="ECO:0000313" key="7">
    <source>
        <dbReference type="EMBL" id="EJU00048.1"/>
    </source>
</evidence>
<dbReference type="InterPro" id="IPR019775">
    <property type="entry name" value="WD40_repeat_CS"/>
</dbReference>
<keyword evidence="3" id="KW-0677">Repeat</keyword>
<dbReference type="GeneID" id="63688351"/>
<dbReference type="OMA" id="TEVCTND"/>
<dbReference type="RefSeq" id="XP_040626945.1">
    <property type="nucleotide sequence ID" value="XM_040773289.1"/>
</dbReference>
<feature type="compositionally biased region" description="Low complexity" evidence="5">
    <location>
        <begin position="1097"/>
        <end position="1110"/>
    </location>
</feature>
<proteinExistence type="inferred from homology"/>
<dbReference type="PANTHER" id="PTHR12848">
    <property type="entry name" value="REGULATORY-ASSOCIATED PROTEIN OF MTOR"/>
    <property type="match status" value="1"/>
</dbReference>
<dbReference type="PANTHER" id="PTHR12848:SF16">
    <property type="entry name" value="REGULATORY-ASSOCIATED PROTEIN OF MTOR"/>
    <property type="match status" value="1"/>
</dbReference>
<dbReference type="STRING" id="1858805.M5G8F9"/>
<dbReference type="PROSITE" id="PS50082">
    <property type="entry name" value="WD_REPEATS_2"/>
    <property type="match status" value="1"/>
</dbReference>
<dbReference type="GO" id="GO:0071230">
    <property type="term" value="P:cellular response to amino acid stimulus"/>
    <property type="evidence" value="ECO:0007669"/>
    <property type="project" value="TreeGrafter"/>
</dbReference>
<evidence type="ECO:0000256" key="5">
    <source>
        <dbReference type="SAM" id="MobiDB-lite"/>
    </source>
</evidence>
<dbReference type="Proteomes" id="UP000030653">
    <property type="component" value="Unassembled WGS sequence"/>
</dbReference>
<feature type="domain" description="Raptor N-terminal CASPase-like" evidence="6">
    <location>
        <begin position="97"/>
        <end position="250"/>
    </location>
</feature>
<evidence type="ECO:0000256" key="1">
    <source>
        <dbReference type="ARBA" id="ARBA00009257"/>
    </source>
</evidence>
<dbReference type="OrthoDB" id="10262360at2759"/>
<feature type="region of interest" description="Disordered" evidence="5">
    <location>
        <begin position="1"/>
        <end position="50"/>
    </location>
</feature>
<dbReference type="GO" id="GO:0031931">
    <property type="term" value="C:TORC1 complex"/>
    <property type="evidence" value="ECO:0007669"/>
    <property type="project" value="InterPro"/>
</dbReference>
<evidence type="ECO:0000256" key="2">
    <source>
        <dbReference type="ARBA" id="ARBA00022574"/>
    </source>
</evidence>
<dbReference type="InterPro" id="IPR036322">
    <property type="entry name" value="WD40_repeat_dom_sf"/>
</dbReference>